<accession>A0A0G0Y483</accession>
<dbReference type="Proteomes" id="UP000034493">
    <property type="component" value="Unassembled WGS sequence"/>
</dbReference>
<organism evidence="2 3">
    <name type="scientific">Candidatus Curtissbacteria bacterium GW2011_GWA2_41_24</name>
    <dbReference type="NCBI Taxonomy" id="1618411"/>
    <lineage>
        <taxon>Bacteria</taxon>
        <taxon>Candidatus Curtissiibacteriota</taxon>
    </lineage>
</organism>
<feature type="domain" description="NIF system FeS cluster assembly NifU N-terminal" evidence="1">
    <location>
        <begin position="5"/>
        <end position="80"/>
    </location>
</feature>
<gene>
    <name evidence="2" type="ORF">UU56_C0008G0068</name>
</gene>
<evidence type="ECO:0000313" key="3">
    <source>
        <dbReference type="Proteomes" id="UP000034493"/>
    </source>
</evidence>
<dbReference type="InterPro" id="IPR002871">
    <property type="entry name" value="NIF_FeS_clus_asmbl_NifU_N"/>
</dbReference>
<sequence>MTDIYREEILEHWQNPLNFGEMPDADLVIDQINPLCGDEVRFYFKIKNNKVAGVSFVGNGCAISIASAFCRLKQLKNWRLVKTSILPLEFN</sequence>
<reference evidence="2 3" key="1">
    <citation type="journal article" date="2015" name="Nature">
        <title>rRNA introns, odd ribosomes, and small enigmatic genomes across a large radiation of phyla.</title>
        <authorList>
            <person name="Brown C.T."/>
            <person name="Hug L.A."/>
            <person name="Thomas B.C."/>
            <person name="Sharon I."/>
            <person name="Castelle C.J."/>
            <person name="Singh A."/>
            <person name="Wilkins M.J."/>
            <person name="Williams K.H."/>
            <person name="Banfield J.F."/>
        </authorList>
    </citation>
    <scope>NUCLEOTIDE SEQUENCE [LARGE SCALE GENOMIC DNA]</scope>
</reference>
<comment type="caution">
    <text evidence="2">The sequence shown here is derived from an EMBL/GenBank/DDBJ whole genome shotgun (WGS) entry which is preliminary data.</text>
</comment>
<dbReference type="CDD" id="cd06664">
    <property type="entry name" value="IscU_like"/>
    <property type="match status" value="1"/>
</dbReference>
<dbReference type="Pfam" id="PF01592">
    <property type="entry name" value="NifU_N"/>
    <property type="match status" value="1"/>
</dbReference>
<dbReference type="GO" id="GO:0051536">
    <property type="term" value="F:iron-sulfur cluster binding"/>
    <property type="evidence" value="ECO:0007669"/>
    <property type="project" value="InterPro"/>
</dbReference>
<evidence type="ECO:0000259" key="1">
    <source>
        <dbReference type="Pfam" id="PF01592"/>
    </source>
</evidence>
<protein>
    <submittedName>
        <fullName evidence="2">SUF system FeS assembly protein, NifU family</fullName>
    </submittedName>
</protein>
<dbReference type="Gene3D" id="3.90.1010.10">
    <property type="match status" value="1"/>
</dbReference>
<dbReference type="SUPFAM" id="SSF82649">
    <property type="entry name" value="SufE/NifU"/>
    <property type="match status" value="1"/>
</dbReference>
<name>A0A0G0Y483_9BACT</name>
<evidence type="ECO:0000313" key="2">
    <source>
        <dbReference type="EMBL" id="KKS04261.1"/>
    </source>
</evidence>
<dbReference type="EMBL" id="LCBC01000008">
    <property type="protein sequence ID" value="KKS04261.1"/>
    <property type="molecule type" value="Genomic_DNA"/>
</dbReference>
<dbReference type="GO" id="GO:0005506">
    <property type="term" value="F:iron ion binding"/>
    <property type="evidence" value="ECO:0007669"/>
    <property type="project" value="InterPro"/>
</dbReference>
<dbReference type="GO" id="GO:0016226">
    <property type="term" value="P:iron-sulfur cluster assembly"/>
    <property type="evidence" value="ECO:0007669"/>
    <property type="project" value="InterPro"/>
</dbReference>
<dbReference type="AlphaFoldDB" id="A0A0G0Y483"/>
<proteinExistence type="predicted"/>